<reference evidence="7" key="2">
    <citation type="journal article" date="2008" name="Genome Biol.">
        <title>Improved genome assembly and evidence-based global gene model set for the chordate Ciona intestinalis: new insight into intron and operon populations.</title>
        <authorList>
            <person name="Satou Y."/>
            <person name="Mineta K."/>
            <person name="Ogasawara M."/>
            <person name="Sasakura Y."/>
            <person name="Shoguchi E."/>
            <person name="Ueno K."/>
            <person name="Yamada L."/>
            <person name="Matsumoto J."/>
            <person name="Wasserscheid J."/>
            <person name="Dewar K."/>
            <person name="Wiley G.B."/>
            <person name="Macmil S.L."/>
            <person name="Roe B.A."/>
            <person name="Zeller R.W."/>
            <person name="Hastings K.E."/>
            <person name="Lemaire P."/>
            <person name="Lindquist E."/>
            <person name="Endo T."/>
            <person name="Hotta K."/>
            <person name="Inaba K."/>
        </authorList>
    </citation>
    <scope>NUCLEOTIDE SEQUENCE [LARGE SCALE GENOMIC DNA]</scope>
    <source>
        <strain evidence="7">wild type</strain>
    </source>
</reference>
<dbReference type="Ensembl" id="ENSCINT00000015917.3">
    <property type="protein sequence ID" value="ENSCINP00000015917.3"/>
    <property type="gene ID" value="ENSCING00000007761.3"/>
</dbReference>
<evidence type="ECO:0000256" key="5">
    <source>
        <dbReference type="RuleBase" id="RU363034"/>
    </source>
</evidence>
<dbReference type="InterPro" id="IPR009003">
    <property type="entry name" value="Peptidase_S1_PA"/>
</dbReference>
<proteinExistence type="predicted"/>
<dbReference type="GeneTree" id="ENSGT00940000155418"/>
<dbReference type="SMART" id="SM00020">
    <property type="entry name" value="Tryp_SPc"/>
    <property type="match status" value="1"/>
</dbReference>
<dbReference type="PROSITE" id="PS00134">
    <property type="entry name" value="TRYPSIN_HIS"/>
    <property type="match status" value="1"/>
</dbReference>
<dbReference type="EMBL" id="EAAA01000254">
    <property type="status" value="NOT_ANNOTATED_CDS"/>
    <property type="molecule type" value="Genomic_DNA"/>
</dbReference>
<name>F6XTS5_CIOIN</name>
<dbReference type="PANTHER" id="PTHR24252:SF17">
    <property type="entry name" value="SUPPRESSOR OF TUMORIGENICITY 14 PROTEIN HOMOLOG-RELATED"/>
    <property type="match status" value="1"/>
</dbReference>
<accession>F6XTS5</accession>
<keyword evidence="2 5" id="KW-0378">Hydrolase</keyword>
<dbReference type="Pfam" id="PF00089">
    <property type="entry name" value="Trypsin"/>
    <property type="match status" value="1"/>
</dbReference>
<dbReference type="HOGENOM" id="CLU_006842_0_4_1"/>
<keyword evidence="4" id="KW-1015">Disulfide bond</keyword>
<dbReference type="SUPFAM" id="SSF50494">
    <property type="entry name" value="Trypsin-like serine proteases"/>
    <property type="match status" value="1"/>
</dbReference>
<keyword evidence="1 5" id="KW-0645">Protease</keyword>
<dbReference type="STRING" id="7719.ENSCINP00000015917"/>
<dbReference type="Proteomes" id="UP000008144">
    <property type="component" value="Chromosome 1"/>
</dbReference>
<dbReference type="OMA" id="VYARMTF"/>
<dbReference type="InterPro" id="IPR001254">
    <property type="entry name" value="Trypsin_dom"/>
</dbReference>
<dbReference type="AlphaFoldDB" id="F6XTS5"/>
<dbReference type="PROSITE" id="PS00135">
    <property type="entry name" value="TRYPSIN_SER"/>
    <property type="match status" value="1"/>
</dbReference>
<dbReference type="InterPro" id="IPR001314">
    <property type="entry name" value="Peptidase_S1A"/>
</dbReference>
<keyword evidence="3 5" id="KW-0720">Serine protease</keyword>
<feature type="domain" description="Peptidase S1" evidence="6">
    <location>
        <begin position="5"/>
        <end position="244"/>
    </location>
</feature>
<sequence>VEPRVMGGQDSQVGRFLWQVSLWAEGRGMTCGGSIILKNWILTAAHCTAAKPRASSWTAYVGMSALSLKDNSPAQKREISQIIQNSLYDDITYDYDVSLMKLKSDLVFNDYVQPICLPPPNHVFPSGMPCYVSGWGELDDSGNSPHPDVLQHAQIDIIGNETCSRPDWLQNLLTSRMLCAGKIEGKKDACQGDSGGPLSCYVPDEGVWMLAGSVSWGIGCGQPKLPGVYARMTFFTEWIWRSIAQNDQSVV</sequence>
<organism evidence="7 8">
    <name type="scientific">Ciona intestinalis</name>
    <name type="common">Transparent sea squirt</name>
    <name type="synonym">Ascidia intestinalis</name>
    <dbReference type="NCBI Taxonomy" id="7719"/>
    <lineage>
        <taxon>Eukaryota</taxon>
        <taxon>Metazoa</taxon>
        <taxon>Chordata</taxon>
        <taxon>Tunicata</taxon>
        <taxon>Ascidiacea</taxon>
        <taxon>Phlebobranchia</taxon>
        <taxon>Cionidae</taxon>
        <taxon>Ciona</taxon>
    </lineage>
</organism>
<evidence type="ECO:0000313" key="7">
    <source>
        <dbReference type="Ensembl" id="ENSCINP00000015917.3"/>
    </source>
</evidence>
<evidence type="ECO:0000259" key="6">
    <source>
        <dbReference type="PROSITE" id="PS50240"/>
    </source>
</evidence>
<evidence type="ECO:0000256" key="3">
    <source>
        <dbReference type="ARBA" id="ARBA00022825"/>
    </source>
</evidence>
<dbReference type="FunFam" id="2.40.10.10:FF:000003">
    <property type="entry name" value="Transmembrane serine protease 3"/>
    <property type="match status" value="1"/>
</dbReference>
<evidence type="ECO:0000313" key="8">
    <source>
        <dbReference type="Proteomes" id="UP000008144"/>
    </source>
</evidence>
<dbReference type="GO" id="GO:0005615">
    <property type="term" value="C:extracellular space"/>
    <property type="evidence" value="ECO:0000318"/>
    <property type="project" value="GO_Central"/>
</dbReference>
<dbReference type="PANTHER" id="PTHR24252">
    <property type="entry name" value="ACROSIN-RELATED"/>
    <property type="match status" value="1"/>
</dbReference>
<reference evidence="7" key="3">
    <citation type="submission" date="2025-08" db="UniProtKB">
        <authorList>
            <consortium name="Ensembl"/>
        </authorList>
    </citation>
    <scope>IDENTIFICATION</scope>
</reference>
<evidence type="ECO:0000256" key="4">
    <source>
        <dbReference type="ARBA" id="ARBA00023157"/>
    </source>
</evidence>
<dbReference type="InterPro" id="IPR018114">
    <property type="entry name" value="TRYPSIN_HIS"/>
</dbReference>
<protein>
    <recommendedName>
        <fullName evidence="6">Peptidase S1 domain-containing protein</fullName>
    </recommendedName>
</protein>
<reference evidence="8" key="1">
    <citation type="journal article" date="2002" name="Science">
        <title>The draft genome of Ciona intestinalis: insights into chordate and vertebrate origins.</title>
        <authorList>
            <person name="Dehal P."/>
            <person name="Satou Y."/>
            <person name="Campbell R.K."/>
            <person name="Chapman J."/>
            <person name="Degnan B."/>
            <person name="De Tomaso A."/>
            <person name="Davidson B."/>
            <person name="Di Gregorio A."/>
            <person name="Gelpke M."/>
            <person name="Goodstein D.M."/>
            <person name="Harafuji N."/>
            <person name="Hastings K.E."/>
            <person name="Ho I."/>
            <person name="Hotta K."/>
            <person name="Huang W."/>
            <person name="Kawashima T."/>
            <person name="Lemaire P."/>
            <person name="Martinez D."/>
            <person name="Meinertzhagen I.A."/>
            <person name="Necula S."/>
            <person name="Nonaka M."/>
            <person name="Putnam N."/>
            <person name="Rash S."/>
            <person name="Saiga H."/>
            <person name="Satake M."/>
            <person name="Terry A."/>
            <person name="Yamada L."/>
            <person name="Wang H.G."/>
            <person name="Awazu S."/>
            <person name="Azumi K."/>
            <person name="Boore J."/>
            <person name="Branno M."/>
            <person name="Chin-Bow S."/>
            <person name="DeSantis R."/>
            <person name="Doyle S."/>
            <person name="Francino P."/>
            <person name="Keys D.N."/>
            <person name="Haga S."/>
            <person name="Hayashi H."/>
            <person name="Hino K."/>
            <person name="Imai K.S."/>
            <person name="Inaba K."/>
            <person name="Kano S."/>
            <person name="Kobayashi K."/>
            <person name="Kobayashi M."/>
            <person name="Lee B.I."/>
            <person name="Makabe K.W."/>
            <person name="Manohar C."/>
            <person name="Matassi G."/>
            <person name="Medina M."/>
            <person name="Mochizuki Y."/>
            <person name="Mount S."/>
            <person name="Morishita T."/>
            <person name="Miura S."/>
            <person name="Nakayama A."/>
            <person name="Nishizaka S."/>
            <person name="Nomoto H."/>
            <person name="Ohta F."/>
            <person name="Oishi K."/>
            <person name="Rigoutsos I."/>
            <person name="Sano M."/>
            <person name="Sasaki A."/>
            <person name="Sasakura Y."/>
            <person name="Shoguchi E."/>
            <person name="Shin-i T."/>
            <person name="Spagnuolo A."/>
            <person name="Stainier D."/>
            <person name="Suzuki M.M."/>
            <person name="Tassy O."/>
            <person name="Takatori N."/>
            <person name="Tokuoka M."/>
            <person name="Yagi K."/>
            <person name="Yoshizaki F."/>
            <person name="Wada S."/>
            <person name="Zhang C."/>
            <person name="Hyatt P.D."/>
            <person name="Larimer F."/>
            <person name="Detter C."/>
            <person name="Doggett N."/>
            <person name="Glavina T."/>
            <person name="Hawkins T."/>
            <person name="Richardson P."/>
            <person name="Lucas S."/>
            <person name="Kohara Y."/>
            <person name="Levine M."/>
            <person name="Satoh N."/>
            <person name="Rokhsar D.S."/>
        </authorList>
    </citation>
    <scope>NUCLEOTIDE SEQUENCE [LARGE SCALE GENOMIC DNA]</scope>
</reference>
<dbReference type="PRINTS" id="PR00722">
    <property type="entry name" value="CHYMOTRYPSIN"/>
</dbReference>
<keyword evidence="8" id="KW-1185">Reference proteome</keyword>
<dbReference type="Gene3D" id="2.40.10.10">
    <property type="entry name" value="Trypsin-like serine proteases"/>
    <property type="match status" value="2"/>
</dbReference>
<dbReference type="PROSITE" id="PS50240">
    <property type="entry name" value="TRYPSIN_DOM"/>
    <property type="match status" value="1"/>
</dbReference>
<reference evidence="7" key="4">
    <citation type="submission" date="2025-09" db="UniProtKB">
        <authorList>
            <consortium name="Ensembl"/>
        </authorList>
    </citation>
    <scope>IDENTIFICATION</scope>
</reference>
<dbReference type="CDD" id="cd00190">
    <property type="entry name" value="Tryp_SPc"/>
    <property type="match status" value="1"/>
</dbReference>
<dbReference type="InParanoid" id="F6XTS5"/>
<dbReference type="GO" id="GO:0006508">
    <property type="term" value="P:proteolysis"/>
    <property type="evidence" value="ECO:0000318"/>
    <property type="project" value="GO_Central"/>
</dbReference>
<dbReference type="GO" id="GO:0004252">
    <property type="term" value="F:serine-type endopeptidase activity"/>
    <property type="evidence" value="ECO:0000318"/>
    <property type="project" value="GO_Central"/>
</dbReference>
<dbReference type="InterPro" id="IPR033116">
    <property type="entry name" value="TRYPSIN_SER"/>
</dbReference>
<evidence type="ECO:0000256" key="2">
    <source>
        <dbReference type="ARBA" id="ARBA00022801"/>
    </source>
</evidence>
<dbReference type="InterPro" id="IPR043504">
    <property type="entry name" value="Peptidase_S1_PA_chymotrypsin"/>
</dbReference>
<evidence type="ECO:0000256" key="1">
    <source>
        <dbReference type="ARBA" id="ARBA00022670"/>
    </source>
</evidence>